<dbReference type="CDD" id="cd01025">
    <property type="entry name" value="TOPRIM_recR"/>
    <property type="match status" value="1"/>
</dbReference>
<dbReference type="FunFam" id="3.40.1360.10:FF:000001">
    <property type="entry name" value="Recombination protein RecR"/>
    <property type="match status" value="1"/>
</dbReference>
<dbReference type="NCBIfam" id="TIGR00615">
    <property type="entry name" value="recR"/>
    <property type="match status" value="1"/>
</dbReference>
<dbReference type="InterPro" id="IPR023627">
    <property type="entry name" value="Rcmb_RecR"/>
</dbReference>
<feature type="zinc finger region" description="C4-type" evidence="7">
    <location>
        <begin position="57"/>
        <end position="72"/>
    </location>
</feature>
<evidence type="ECO:0000256" key="7">
    <source>
        <dbReference type="HAMAP-Rule" id="MF_00017"/>
    </source>
</evidence>
<evidence type="ECO:0000256" key="5">
    <source>
        <dbReference type="ARBA" id="ARBA00023172"/>
    </source>
</evidence>
<dbReference type="Pfam" id="PF21175">
    <property type="entry name" value="RecR_C"/>
    <property type="match status" value="1"/>
</dbReference>
<dbReference type="STRING" id="1288484.GCA_000348665_00770"/>
<dbReference type="Gene3D" id="6.10.250.240">
    <property type="match status" value="1"/>
</dbReference>
<dbReference type="GO" id="GO:0008270">
    <property type="term" value="F:zinc ion binding"/>
    <property type="evidence" value="ECO:0007669"/>
    <property type="project" value="UniProtKB-KW"/>
</dbReference>
<proteinExistence type="inferred from homology"/>
<protein>
    <recommendedName>
        <fullName evidence="7">Recombination protein RecR</fullName>
    </recommendedName>
</protein>
<keyword evidence="4 7" id="KW-0862">Zinc</keyword>
<dbReference type="InterPro" id="IPR015967">
    <property type="entry name" value="Rcmb_RecR_Znf"/>
</dbReference>
<dbReference type="FunFam" id="1.10.8.420:FF:000001">
    <property type="entry name" value="Recombination protein RecR"/>
    <property type="match status" value="1"/>
</dbReference>
<dbReference type="Proteomes" id="UP000253744">
    <property type="component" value="Chromosome"/>
</dbReference>
<dbReference type="Gene3D" id="3.30.60.80">
    <property type="match status" value="1"/>
</dbReference>
<comment type="similarity">
    <text evidence="7">Belongs to the RecR family.</text>
</comment>
<evidence type="ECO:0000313" key="10">
    <source>
        <dbReference type="Proteomes" id="UP000253744"/>
    </source>
</evidence>
<dbReference type="Pfam" id="PF21176">
    <property type="entry name" value="RecR_HhH"/>
    <property type="match status" value="1"/>
</dbReference>
<name>A0A345IJ39_9DEIO</name>
<evidence type="ECO:0000256" key="6">
    <source>
        <dbReference type="ARBA" id="ARBA00023204"/>
    </source>
</evidence>
<dbReference type="RefSeq" id="WP_114672487.1">
    <property type="nucleotide sequence ID" value="NZ_CP031158.1"/>
</dbReference>
<dbReference type="GO" id="GO:0006310">
    <property type="term" value="P:DNA recombination"/>
    <property type="evidence" value="ECO:0007669"/>
    <property type="project" value="UniProtKB-UniRule"/>
</dbReference>
<dbReference type="InterPro" id="IPR034137">
    <property type="entry name" value="TOPRIM_RecR"/>
</dbReference>
<evidence type="ECO:0000259" key="8">
    <source>
        <dbReference type="PROSITE" id="PS50880"/>
    </source>
</evidence>
<keyword evidence="5 7" id="KW-0233">DNA recombination</keyword>
<keyword evidence="6 7" id="KW-0234">DNA repair</keyword>
<dbReference type="PROSITE" id="PS01300">
    <property type="entry name" value="RECR"/>
    <property type="match status" value="1"/>
</dbReference>
<dbReference type="SUPFAM" id="SSF111304">
    <property type="entry name" value="Recombination protein RecR"/>
    <property type="match status" value="1"/>
</dbReference>
<dbReference type="Pfam" id="PF02132">
    <property type="entry name" value="RecR_ZnF"/>
    <property type="match status" value="1"/>
</dbReference>
<dbReference type="GO" id="GO:0006281">
    <property type="term" value="P:DNA repair"/>
    <property type="evidence" value="ECO:0007669"/>
    <property type="project" value="UniProtKB-UniRule"/>
</dbReference>
<sequence>MKYPPSLVSLIRELSRLPGIGPKSAQRLAFHLFEQPREDIERLASALLEAKRDLHVCPICFNITDAEKCDVCADTSRDQRTICVVEEPGDVIAIERSGEYRGLYHVLHGVLSPMNGVGPDKLHIKPLLPRVQSGMEVILATGTTVEGDATALYLQRLLEPLGADISRIAYGVPVGGSLEYTDEVTLGRALMGRQKVSRT</sequence>
<dbReference type="KEGG" id="dwu:DVJ83_11895"/>
<dbReference type="InterPro" id="IPR006171">
    <property type="entry name" value="TOPRIM_dom"/>
</dbReference>
<dbReference type="InterPro" id="IPR000093">
    <property type="entry name" value="DNA_Rcmb_RecR"/>
</dbReference>
<dbReference type="AlphaFoldDB" id="A0A345IJ39"/>
<keyword evidence="3 7" id="KW-0863">Zinc-finger</keyword>
<dbReference type="SMART" id="SM00493">
    <property type="entry name" value="TOPRIM"/>
    <property type="match status" value="1"/>
</dbReference>
<dbReference type="GO" id="GO:0003677">
    <property type="term" value="F:DNA binding"/>
    <property type="evidence" value="ECO:0007669"/>
    <property type="project" value="UniProtKB-UniRule"/>
</dbReference>
<dbReference type="PANTHER" id="PTHR30446:SF0">
    <property type="entry name" value="RECOMBINATION PROTEIN RECR"/>
    <property type="match status" value="1"/>
</dbReference>
<organism evidence="9 10">
    <name type="scientific">Deinococcus wulumuqiensis</name>
    <dbReference type="NCBI Taxonomy" id="980427"/>
    <lineage>
        <taxon>Bacteria</taxon>
        <taxon>Thermotogati</taxon>
        <taxon>Deinococcota</taxon>
        <taxon>Deinococci</taxon>
        <taxon>Deinococcales</taxon>
        <taxon>Deinococcaceae</taxon>
        <taxon>Deinococcus</taxon>
    </lineage>
</organism>
<dbReference type="Gene3D" id="3.40.1360.10">
    <property type="match status" value="1"/>
</dbReference>
<dbReference type="EMBL" id="CP031158">
    <property type="protein sequence ID" value="AXG99711.1"/>
    <property type="molecule type" value="Genomic_DNA"/>
</dbReference>
<dbReference type="HAMAP" id="MF_00017">
    <property type="entry name" value="RecR"/>
    <property type="match status" value="1"/>
</dbReference>
<gene>
    <name evidence="7" type="primary">recR</name>
    <name evidence="9" type="ORF">DVJ83_11895</name>
</gene>
<keyword evidence="2 7" id="KW-0227">DNA damage</keyword>
<keyword evidence="1 7" id="KW-0479">Metal-binding</keyword>
<dbReference type="PANTHER" id="PTHR30446">
    <property type="entry name" value="RECOMBINATION PROTEIN RECR"/>
    <property type="match status" value="1"/>
</dbReference>
<dbReference type="PROSITE" id="PS50880">
    <property type="entry name" value="TOPRIM"/>
    <property type="match status" value="1"/>
</dbReference>
<evidence type="ECO:0000313" key="9">
    <source>
        <dbReference type="EMBL" id="AXG99711.1"/>
    </source>
</evidence>
<evidence type="ECO:0000256" key="3">
    <source>
        <dbReference type="ARBA" id="ARBA00022771"/>
    </source>
</evidence>
<comment type="function">
    <text evidence="7">May play a role in DNA repair. It seems to be involved in an RecBC-independent recombinational process of DNA repair. It may act with RecF and RecO.</text>
</comment>
<dbReference type="SMART" id="SM00278">
    <property type="entry name" value="HhH1"/>
    <property type="match status" value="1"/>
</dbReference>
<accession>A0A345IJ39</accession>
<reference evidence="9 10" key="1">
    <citation type="submission" date="2018-07" db="EMBL/GenBank/DDBJ databases">
        <title>Complete Genome and Methylome Analysis of Deinococcus wulumuqiensis NEB 479.</title>
        <authorList>
            <person name="Fomenkov A."/>
            <person name="Luyten Y."/>
            <person name="Vincze T."/>
            <person name="Anton B.P."/>
            <person name="Clark T."/>
            <person name="Roberts R.J."/>
            <person name="Morgan R.D."/>
        </authorList>
    </citation>
    <scope>NUCLEOTIDE SEQUENCE [LARGE SCALE GENOMIC DNA]</scope>
    <source>
        <strain evidence="9 10">NEB 479</strain>
    </source>
</reference>
<evidence type="ECO:0000256" key="2">
    <source>
        <dbReference type="ARBA" id="ARBA00022763"/>
    </source>
</evidence>
<evidence type="ECO:0000256" key="4">
    <source>
        <dbReference type="ARBA" id="ARBA00022833"/>
    </source>
</evidence>
<dbReference type="InterPro" id="IPR003583">
    <property type="entry name" value="Hlx-hairpin-Hlx_DNA-bd_motif"/>
</dbReference>
<dbReference type="Pfam" id="PF13662">
    <property type="entry name" value="Toprim_4"/>
    <property type="match status" value="1"/>
</dbReference>
<evidence type="ECO:0000256" key="1">
    <source>
        <dbReference type="ARBA" id="ARBA00022723"/>
    </source>
</evidence>
<feature type="domain" description="Toprim" evidence="8">
    <location>
        <begin position="80"/>
        <end position="173"/>
    </location>
</feature>
<dbReference type="Gene3D" id="1.10.8.420">
    <property type="entry name" value="RecR Domain 1"/>
    <property type="match status" value="1"/>
</dbReference>